<evidence type="ECO:0000313" key="2">
    <source>
        <dbReference type="Proteomes" id="UP001292094"/>
    </source>
</evidence>
<organism evidence="1 2">
    <name type="scientific">Petrolisthes manimaculis</name>
    <dbReference type="NCBI Taxonomy" id="1843537"/>
    <lineage>
        <taxon>Eukaryota</taxon>
        <taxon>Metazoa</taxon>
        <taxon>Ecdysozoa</taxon>
        <taxon>Arthropoda</taxon>
        <taxon>Crustacea</taxon>
        <taxon>Multicrustacea</taxon>
        <taxon>Malacostraca</taxon>
        <taxon>Eumalacostraca</taxon>
        <taxon>Eucarida</taxon>
        <taxon>Decapoda</taxon>
        <taxon>Pleocyemata</taxon>
        <taxon>Anomura</taxon>
        <taxon>Galatheoidea</taxon>
        <taxon>Porcellanidae</taxon>
        <taxon>Petrolisthes</taxon>
    </lineage>
</organism>
<sequence length="138" mass="15015">MASHFPSSPLACYSVTSVFCHLANSLLCHLAISLSCHPAISLPPSIPAIVLPLSPITCYPCPATLPSVYTPSTTHPAGTYLYLPHLSTPLHSLTHYTSTLPNLLRFLTPTPMRPTTLPHPLLCQPSAHWCWQGYTKES</sequence>
<evidence type="ECO:0000313" key="1">
    <source>
        <dbReference type="EMBL" id="KAK4305709.1"/>
    </source>
</evidence>
<dbReference type="AlphaFoldDB" id="A0AAE1PC47"/>
<dbReference type="Proteomes" id="UP001292094">
    <property type="component" value="Unassembled WGS sequence"/>
</dbReference>
<keyword evidence="2" id="KW-1185">Reference proteome</keyword>
<name>A0AAE1PC47_9EUCA</name>
<proteinExistence type="predicted"/>
<reference evidence="1" key="1">
    <citation type="submission" date="2023-11" db="EMBL/GenBank/DDBJ databases">
        <title>Genome assemblies of two species of porcelain crab, Petrolisthes cinctipes and Petrolisthes manimaculis (Anomura: Porcellanidae).</title>
        <authorList>
            <person name="Angst P."/>
        </authorList>
    </citation>
    <scope>NUCLEOTIDE SEQUENCE</scope>
    <source>
        <strain evidence="1">PB745_02</strain>
        <tissue evidence="1">Gill</tissue>
    </source>
</reference>
<protein>
    <submittedName>
        <fullName evidence="1">Uncharacterized protein</fullName>
    </submittedName>
</protein>
<accession>A0AAE1PC47</accession>
<dbReference type="EMBL" id="JAWZYT010002243">
    <property type="protein sequence ID" value="KAK4305709.1"/>
    <property type="molecule type" value="Genomic_DNA"/>
</dbReference>
<gene>
    <name evidence="1" type="ORF">Pmani_022416</name>
</gene>
<comment type="caution">
    <text evidence="1">The sequence shown here is derived from an EMBL/GenBank/DDBJ whole genome shotgun (WGS) entry which is preliminary data.</text>
</comment>